<evidence type="ECO:0000313" key="3">
    <source>
        <dbReference type="Proteomes" id="UP001154322"/>
    </source>
</evidence>
<evidence type="ECO:0000313" key="2">
    <source>
        <dbReference type="EMBL" id="CAH8244874.1"/>
    </source>
</evidence>
<keyword evidence="3" id="KW-1185">Reference proteome</keyword>
<name>A0ABN8U1C6_9BACL</name>
<feature type="region of interest" description="Disordered" evidence="1">
    <location>
        <begin position="1"/>
        <end position="24"/>
    </location>
</feature>
<accession>A0ABN8U1C6</accession>
<gene>
    <name evidence="2" type="ORF">WJ0W_002105</name>
</gene>
<proteinExistence type="predicted"/>
<feature type="region of interest" description="Disordered" evidence="1">
    <location>
        <begin position="79"/>
        <end position="105"/>
    </location>
</feature>
<sequence>MKEQVNLTDPETGTLKWEGKPEGFHKLESGNIVPRHEQDLKTTSLTQNDVLPVHYWTTVALIYDGGNHIPFDAASVAPKEDFSRVGPGSEQKTIDDRPSYSYNTH</sequence>
<comment type="caution">
    <text evidence="2">The sequence shown here is derived from an EMBL/GenBank/DDBJ whole genome shotgun (WGS) entry which is preliminary data.</text>
</comment>
<dbReference type="RefSeq" id="WP_213431052.1">
    <property type="nucleotide sequence ID" value="NZ_AP031286.1"/>
</dbReference>
<reference evidence="2" key="1">
    <citation type="submission" date="2022-06" db="EMBL/GenBank/DDBJ databases">
        <authorList>
            <person name="Dietemann V."/>
            <person name="Ory F."/>
            <person name="Dainat B."/>
            <person name="Oberhansli S."/>
        </authorList>
    </citation>
    <scope>NUCLEOTIDE SEQUENCE</scope>
    <source>
        <strain evidence="2">Ena-SAMPLE-TAB-26-04-2022-14:26:32:270-5432</strain>
    </source>
</reference>
<feature type="compositionally biased region" description="Polar residues" evidence="1">
    <location>
        <begin position="1"/>
        <end position="11"/>
    </location>
</feature>
<dbReference type="EMBL" id="CALYLO010000002">
    <property type="protein sequence ID" value="CAH8244874.1"/>
    <property type="molecule type" value="Genomic_DNA"/>
</dbReference>
<protein>
    <submittedName>
        <fullName evidence="2">Uncharacterized protein</fullName>
    </submittedName>
</protein>
<organism evidence="2 3">
    <name type="scientific">Paenibacillus melissococcoides</name>
    <dbReference type="NCBI Taxonomy" id="2912268"/>
    <lineage>
        <taxon>Bacteria</taxon>
        <taxon>Bacillati</taxon>
        <taxon>Bacillota</taxon>
        <taxon>Bacilli</taxon>
        <taxon>Bacillales</taxon>
        <taxon>Paenibacillaceae</taxon>
        <taxon>Paenibacillus</taxon>
    </lineage>
</organism>
<dbReference type="Proteomes" id="UP001154322">
    <property type="component" value="Unassembled WGS sequence"/>
</dbReference>
<evidence type="ECO:0000256" key="1">
    <source>
        <dbReference type="SAM" id="MobiDB-lite"/>
    </source>
</evidence>